<proteinExistence type="inferred from homology"/>
<keyword evidence="8" id="KW-0812">Transmembrane</keyword>
<reference evidence="9 10" key="2">
    <citation type="journal article" date="2012" name="PLoS Pathog.">
        <title>Diverse lifestyles and strategies of plant pathogenesis encoded in the genomes of eighteen Dothideomycetes fungi.</title>
        <authorList>
            <person name="Ohm R.A."/>
            <person name="Feau N."/>
            <person name="Henrissat B."/>
            <person name="Schoch C.L."/>
            <person name="Horwitz B.A."/>
            <person name="Barry K.W."/>
            <person name="Condon B.J."/>
            <person name="Copeland A.C."/>
            <person name="Dhillon B."/>
            <person name="Glaser F."/>
            <person name="Hesse C.N."/>
            <person name="Kosti I."/>
            <person name="LaButti K."/>
            <person name="Lindquist E.A."/>
            <person name="Lucas S."/>
            <person name="Salamov A.A."/>
            <person name="Bradshaw R.E."/>
            <person name="Ciuffetti L."/>
            <person name="Hamelin R.C."/>
            <person name="Kema G.H.J."/>
            <person name="Lawrence C."/>
            <person name="Scott J.A."/>
            <person name="Spatafora J.W."/>
            <person name="Turgeon B.G."/>
            <person name="de Wit P.J.G.M."/>
            <person name="Zhong S."/>
            <person name="Goodwin S.B."/>
            <person name="Grigoriev I.V."/>
        </authorList>
    </citation>
    <scope>NUCLEOTIDE SEQUENCE [LARGE SCALE GENOMIC DNA]</scope>
    <source>
        <strain evidence="10">NZE10 / CBS 128990</strain>
    </source>
</reference>
<dbReference type="GO" id="GO:0020037">
    <property type="term" value="F:heme binding"/>
    <property type="evidence" value="ECO:0007669"/>
    <property type="project" value="InterPro"/>
</dbReference>
<dbReference type="InterPro" id="IPR036396">
    <property type="entry name" value="Cyt_P450_sf"/>
</dbReference>
<comment type="cofactor">
    <cofactor evidence="1">
        <name>heme</name>
        <dbReference type="ChEBI" id="CHEBI:30413"/>
    </cofactor>
</comment>
<dbReference type="Proteomes" id="UP000016933">
    <property type="component" value="Unassembled WGS sequence"/>
</dbReference>
<dbReference type="EMBL" id="KB446547">
    <property type="protein sequence ID" value="EME38315.1"/>
    <property type="molecule type" value="Genomic_DNA"/>
</dbReference>
<evidence type="ECO:0000256" key="8">
    <source>
        <dbReference type="SAM" id="Phobius"/>
    </source>
</evidence>
<evidence type="ECO:0000256" key="6">
    <source>
        <dbReference type="ARBA" id="ARBA00023033"/>
    </source>
</evidence>
<accession>N1PDN0</accession>
<dbReference type="STRING" id="675120.N1PDN0"/>
<evidence type="ECO:0000256" key="5">
    <source>
        <dbReference type="ARBA" id="ARBA00023004"/>
    </source>
</evidence>
<dbReference type="InterPro" id="IPR017972">
    <property type="entry name" value="Cyt_P450_CS"/>
</dbReference>
<reference evidence="10" key="1">
    <citation type="journal article" date="2012" name="PLoS Genet.">
        <title>The genomes of the fungal plant pathogens Cladosporium fulvum and Dothistroma septosporum reveal adaptation to different hosts and lifestyles but also signatures of common ancestry.</title>
        <authorList>
            <person name="de Wit P.J.G.M."/>
            <person name="van der Burgt A."/>
            <person name="Oekmen B."/>
            <person name="Stergiopoulos I."/>
            <person name="Abd-Elsalam K.A."/>
            <person name="Aerts A.L."/>
            <person name="Bahkali A.H."/>
            <person name="Beenen H.G."/>
            <person name="Chettri P."/>
            <person name="Cox M.P."/>
            <person name="Datema E."/>
            <person name="de Vries R.P."/>
            <person name="Dhillon B."/>
            <person name="Ganley A.R."/>
            <person name="Griffiths S.A."/>
            <person name="Guo Y."/>
            <person name="Hamelin R.C."/>
            <person name="Henrissat B."/>
            <person name="Kabir M.S."/>
            <person name="Jashni M.K."/>
            <person name="Kema G."/>
            <person name="Klaubauf S."/>
            <person name="Lapidus A."/>
            <person name="Levasseur A."/>
            <person name="Lindquist E."/>
            <person name="Mehrabi R."/>
            <person name="Ohm R.A."/>
            <person name="Owen T.J."/>
            <person name="Salamov A."/>
            <person name="Schwelm A."/>
            <person name="Schijlen E."/>
            <person name="Sun H."/>
            <person name="van den Burg H.A."/>
            <person name="van Ham R.C.H.J."/>
            <person name="Zhang S."/>
            <person name="Goodwin S.B."/>
            <person name="Grigoriev I.V."/>
            <person name="Collemare J."/>
            <person name="Bradshaw R.E."/>
        </authorList>
    </citation>
    <scope>NUCLEOTIDE SEQUENCE [LARGE SCALE GENOMIC DNA]</scope>
    <source>
        <strain evidence="10">NZE10 / CBS 128990</strain>
    </source>
</reference>
<keyword evidence="8" id="KW-0472">Membrane</keyword>
<keyword evidence="10" id="KW-1185">Reference proteome</keyword>
<comment type="similarity">
    <text evidence="2 7">Belongs to the cytochrome P450 family.</text>
</comment>
<evidence type="ECO:0000256" key="3">
    <source>
        <dbReference type="ARBA" id="ARBA00022723"/>
    </source>
</evidence>
<keyword evidence="4 7" id="KW-0560">Oxidoreductase</keyword>
<dbReference type="SUPFAM" id="SSF48264">
    <property type="entry name" value="Cytochrome P450"/>
    <property type="match status" value="1"/>
</dbReference>
<dbReference type="AlphaFoldDB" id="N1PDN0"/>
<name>N1PDN0_DOTSN</name>
<dbReference type="Gene3D" id="1.10.630.10">
    <property type="entry name" value="Cytochrome P450"/>
    <property type="match status" value="1"/>
</dbReference>
<dbReference type="PANTHER" id="PTHR24305:SF157">
    <property type="entry name" value="N-ACETYLTRYPTOPHAN 6-HYDROXYLASE IVOC-RELATED"/>
    <property type="match status" value="1"/>
</dbReference>
<dbReference type="HOGENOM" id="CLU_001570_14_4_1"/>
<dbReference type="OMA" id="ISMDNYS"/>
<evidence type="ECO:0000313" key="10">
    <source>
        <dbReference type="Proteomes" id="UP000016933"/>
    </source>
</evidence>
<keyword evidence="8" id="KW-1133">Transmembrane helix</keyword>
<dbReference type="Pfam" id="PF00067">
    <property type="entry name" value="p450"/>
    <property type="match status" value="1"/>
</dbReference>
<gene>
    <name evidence="9" type="ORF">DOTSEDRAFT_67106</name>
</gene>
<keyword evidence="7" id="KW-0349">Heme</keyword>
<dbReference type="GO" id="GO:0004497">
    <property type="term" value="F:monooxygenase activity"/>
    <property type="evidence" value="ECO:0007669"/>
    <property type="project" value="UniProtKB-KW"/>
</dbReference>
<dbReference type="InterPro" id="IPR050121">
    <property type="entry name" value="Cytochrome_P450_monoxygenase"/>
</dbReference>
<keyword evidence="3 7" id="KW-0479">Metal-binding</keyword>
<dbReference type="PANTHER" id="PTHR24305">
    <property type="entry name" value="CYTOCHROME P450"/>
    <property type="match status" value="1"/>
</dbReference>
<keyword evidence="5 7" id="KW-0408">Iron</keyword>
<dbReference type="OrthoDB" id="3945418at2759"/>
<organism evidence="9 10">
    <name type="scientific">Dothistroma septosporum (strain NZE10 / CBS 128990)</name>
    <name type="common">Red band needle blight fungus</name>
    <name type="synonym">Mycosphaerella pini</name>
    <dbReference type="NCBI Taxonomy" id="675120"/>
    <lineage>
        <taxon>Eukaryota</taxon>
        <taxon>Fungi</taxon>
        <taxon>Dikarya</taxon>
        <taxon>Ascomycota</taxon>
        <taxon>Pezizomycotina</taxon>
        <taxon>Dothideomycetes</taxon>
        <taxon>Dothideomycetidae</taxon>
        <taxon>Mycosphaerellales</taxon>
        <taxon>Mycosphaerellaceae</taxon>
        <taxon>Dothistroma</taxon>
    </lineage>
</organism>
<dbReference type="PRINTS" id="PR00385">
    <property type="entry name" value="P450"/>
</dbReference>
<evidence type="ECO:0000256" key="7">
    <source>
        <dbReference type="RuleBase" id="RU000461"/>
    </source>
</evidence>
<feature type="transmembrane region" description="Helical" evidence="8">
    <location>
        <begin position="6"/>
        <end position="25"/>
    </location>
</feature>
<sequence>MFPLTQAALTTPFVVVNYIVFRMVYRLYFHRLARFLGPELTAATCLAEHYYELFHGAVPQMARQEHGLWKERRRVLDPFFSSKKISGYVPGMQVKTNRLLRRLKEEYSEKGKVLNVTTMWECFAADNVVSFCFKKNYDFLNSPGFVSGVNEAVTNMVGLTHWMDFDAVAAQENQIEGVLRNYAKGEKIGDTLCASLLDNGLADREQHLVFDRLQSDAKADVVAGSETTARSLPSATLHLLDQPEAHKWLREELKSANPDESVMLEWHQLSQLPYLSACIEQTFPLSYDLSERRQRVYDRGALLYHDGKQDWAIPPGTSGSMDRWLGTSKAPDGKLLNRCMVTFGKGDRSCVGMQLAYAQLYVGLANFLRSGMSERAELYESSKADLEMAMCRFVPRPRLGSEGVRVLLHAGR</sequence>
<dbReference type="GO" id="GO:0016705">
    <property type="term" value="F:oxidoreductase activity, acting on paired donors, with incorporation or reduction of molecular oxygen"/>
    <property type="evidence" value="ECO:0007669"/>
    <property type="project" value="InterPro"/>
</dbReference>
<evidence type="ECO:0000256" key="2">
    <source>
        <dbReference type="ARBA" id="ARBA00010617"/>
    </source>
</evidence>
<evidence type="ECO:0000256" key="4">
    <source>
        <dbReference type="ARBA" id="ARBA00023002"/>
    </source>
</evidence>
<evidence type="ECO:0000256" key="1">
    <source>
        <dbReference type="ARBA" id="ARBA00001971"/>
    </source>
</evidence>
<dbReference type="eggNOG" id="KOG0158">
    <property type="taxonomic scope" value="Eukaryota"/>
</dbReference>
<protein>
    <submittedName>
        <fullName evidence="9">Uncharacterized protein</fullName>
    </submittedName>
</protein>
<keyword evidence="6 7" id="KW-0503">Monooxygenase</keyword>
<dbReference type="InterPro" id="IPR001128">
    <property type="entry name" value="Cyt_P450"/>
</dbReference>
<evidence type="ECO:0000313" key="9">
    <source>
        <dbReference type="EMBL" id="EME38315.1"/>
    </source>
</evidence>
<dbReference type="GO" id="GO:0005506">
    <property type="term" value="F:iron ion binding"/>
    <property type="evidence" value="ECO:0007669"/>
    <property type="project" value="InterPro"/>
</dbReference>
<dbReference type="PROSITE" id="PS00086">
    <property type="entry name" value="CYTOCHROME_P450"/>
    <property type="match status" value="1"/>
</dbReference>